<sequence length="177" mass="20874">MGATVSSFLYPEAELFELLKALKSLDKYLPREIADIVDTITTDDRQALLHLLQVVLHVVDGLFPPEDLLEVDLMLDQMYYSIRSLKEQDRREIKTVLPEVEYLMEYGLFPPEDLLEVDLMLDQIYYSIRSLREQDRREIKAVLPEVEYLMELYEEKQNKRSSHLESTARKSDLWGFL</sequence>
<accession>A0A1I8A0A0</accession>
<name>A0A1I8A0A0_9BILA</name>
<dbReference type="WBParaSite" id="L893_g31594.t1">
    <property type="protein sequence ID" value="L893_g31594.t1"/>
    <property type="gene ID" value="L893_g31594"/>
</dbReference>
<organism evidence="1 2">
    <name type="scientific">Steinernema glaseri</name>
    <dbReference type="NCBI Taxonomy" id="37863"/>
    <lineage>
        <taxon>Eukaryota</taxon>
        <taxon>Metazoa</taxon>
        <taxon>Ecdysozoa</taxon>
        <taxon>Nematoda</taxon>
        <taxon>Chromadorea</taxon>
        <taxon>Rhabditida</taxon>
        <taxon>Tylenchina</taxon>
        <taxon>Panagrolaimomorpha</taxon>
        <taxon>Strongyloidoidea</taxon>
        <taxon>Steinernematidae</taxon>
        <taxon>Steinernema</taxon>
    </lineage>
</organism>
<protein>
    <submittedName>
        <fullName evidence="2">DUF1232 domain-containing protein</fullName>
    </submittedName>
</protein>
<dbReference type="Proteomes" id="UP000095287">
    <property type="component" value="Unplaced"/>
</dbReference>
<dbReference type="AlphaFoldDB" id="A0A1I8A0A0"/>
<proteinExistence type="predicted"/>
<keyword evidence="1" id="KW-1185">Reference proteome</keyword>
<reference evidence="2" key="1">
    <citation type="submission" date="2016-11" db="UniProtKB">
        <authorList>
            <consortium name="WormBaseParasite"/>
        </authorList>
    </citation>
    <scope>IDENTIFICATION</scope>
</reference>
<evidence type="ECO:0000313" key="2">
    <source>
        <dbReference type="WBParaSite" id="L893_g31594.t1"/>
    </source>
</evidence>
<evidence type="ECO:0000313" key="1">
    <source>
        <dbReference type="Proteomes" id="UP000095287"/>
    </source>
</evidence>